<dbReference type="InterPro" id="IPR039204">
    <property type="entry name" value="MRS2-like"/>
</dbReference>
<keyword evidence="3" id="KW-1185">Reference proteome</keyword>
<dbReference type="EMBL" id="LXQA010037121">
    <property type="protein sequence ID" value="MCH98247.1"/>
    <property type="molecule type" value="Genomic_DNA"/>
</dbReference>
<dbReference type="PANTHER" id="PTHR13890">
    <property type="entry name" value="RNA SPLICING PROTEIN MRS2, MITOCHONDRIAL"/>
    <property type="match status" value="1"/>
</dbReference>
<comment type="similarity">
    <text evidence="1">Belongs to the CorA metal ion transporter (MIT) (TC 1.A.35.5) family.</text>
</comment>
<evidence type="ECO:0000313" key="3">
    <source>
        <dbReference type="Proteomes" id="UP000265520"/>
    </source>
</evidence>
<evidence type="ECO:0000313" key="2">
    <source>
        <dbReference type="EMBL" id="MCH98247.1"/>
    </source>
</evidence>
<dbReference type="Proteomes" id="UP000265520">
    <property type="component" value="Unassembled WGS sequence"/>
</dbReference>
<reference evidence="2 3" key="1">
    <citation type="journal article" date="2018" name="Front. Plant Sci.">
        <title>Red Clover (Trifolium pratense) and Zigzag Clover (T. medium) - A Picture of Genomic Similarities and Differences.</title>
        <authorList>
            <person name="Dluhosova J."/>
            <person name="Istvanek J."/>
            <person name="Nedelnik J."/>
            <person name="Repkova J."/>
        </authorList>
    </citation>
    <scope>NUCLEOTIDE SEQUENCE [LARGE SCALE GENOMIC DNA]</scope>
    <source>
        <strain evidence="3">cv. 10/8</strain>
        <tissue evidence="2">Leaf</tissue>
    </source>
</reference>
<proteinExistence type="inferred from homology"/>
<accession>A0A392NEG1</accession>
<organism evidence="2 3">
    <name type="scientific">Trifolium medium</name>
    <dbReference type="NCBI Taxonomy" id="97028"/>
    <lineage>
        <taxon>Eukaryota</taxon>
        <taxon>Viridiplantae</taxon>
        <taxon>Streptophyta</taxon>
        <taxon>Embryophyta</taxon>
        <taxon>Tracheophyta</taxon>
        <taxon>Spermatophyta</taxon>
        <taxon>Magnoliopsida</taxon>
        <taxon>eudicotyledons</taxon>
        <taxon>Gunneridae</taxon>
        <taxon>Pentapetalae</taxon>
        <taxon>rosids</taxon>
        <taxon>fabids</taxon>
        <taxon>Fabales</taxon>
        <taxon>Fabaceae</taxon>
        <taxon>Papilionoideae</taxon>
        <taxon>50 kb inversion clade</taxon>
        <taxon>NPAAA clade</taxon>
        <taxon>Hologalegina</taxon>
        <taxon>IRL clade</taxon>
        <taxon>Trifolieae</taxon>
        <taxon>Trifolium</taxon>
    </lineage>
</organism>
<evidence type="ECO:0000256" key="1">
    <source>
        <dbReference type="ARBA" id="ARBA00007535"/>
    </source>
</evidence>
<dbReference type="AlphaFoldDB" id="A0A392NEG1"/>
<sequence>MAKLRSIVEEEKGKLASTMIGGYRRKAIVTLVKTWMVVSAETGEARVEDVDKHSIMRRTGLPARDLRGIPDDSSNNVDAAPKQLPFEFKALEACIESACTCLESEASVMNGKCDYSTSRVEKPPKKKR</sequence>
<comment type="caution">
    <text evidence="2">The sequence shown here is derived from an EMBL/GenBank/DDBJ whole genome shotgun (WGS) entry which is preliminary data.</text>
</comment>
<protein>
    <submittedName>
        <fullName evidence="2">Magnesium transporter MRS2-f-like</fullName>
    </submittedName>
</protein>
<name>A0A392NEG1_9FABA</name>
<dbReference type="Gene3D" id="1.20.58.340">
    <property type="entry name" value="Magnesium transport protein CorA, transmembrane region"/>
    <property type="match status" value="1"/>
</dbReference>
<dbReference type="GO" id="GO:0015095">
    <property type="term" value="F:magnesium ion transmembrane transporter activity"/>
    <property type="evidence" value="ECO:0007669"/>
    <property type="project" value="UniProtKB-ARBA"/>
</dbReference>
<dbReference type="PANTHER" id="PTHR13890:SF29">
    <property type="entry name" value="MAGNESIUM TRANSPORTER MRS2-F"/>
    <property type="match status" value="1"/>
</dbReference>